<comment type="caution">
    <text evidence="4">The sequence shown here is derived from an EMBL/GenBank/DDBJ whole genome shotgun (WGS) entry which is preliminary data.</text>
</comment>
<evidence type="ECO:0000313" key="4">
    <source>
        <dbReference type="EMBL" id="KAK4524071.1"/>
    </source>
</evidence>
<dbReference type="PANTHER" id="PTHR31906">
    <property type="entry name" value="PLASTID-LIPID-ASSOCIATED PROTEIN 4, CHLOROPLASTIC-RELATED"/>
    <property type="match status" value="1"/>
</dbReference>
<gene>
    <name evidence="4" type="ORF">GAYE_SCF01G1970</name>
</gene>
<name>A0AAV9I9U3_9RHOD</name>
<evidence type="ECO:0000313" key="5">
    <source>
        <dbReference type="Proteomes" id="UP001300502"/>
    </source>
</evidence>
<proteinExistence type="predicted"/>
<keyword evidence="5" id="KW-1185">Reference proteome</keyword>
<evidence type="ECO:0000256" key="2">
    <source>
        <dbReference type="ARBA" id="ARBA00022640"/>
    </source>
</evidence>
<dbReference type="EMBL" id="JANCYU010000021">
    <property type="protein sequence ID" value="KAK4524071.1"/>
    <property type="molecule type" value="Genomic_DNA"/>
</dbReference>
<dbReference type="InterPro" id="IPR039633">
    <property type="entry name" value="PAP"/>
</dbReference>
<sequence length="288" mass="33016">MKRLVAAPSFLVSNVILIRFHRTKQPNWNIRRIIFTYGPTPRTVLAQQTTCADPTREMWKQQLYQHLKKIKETKRYASDRPLTNKETDEPTYRAILETIQVLEASNPSPNPLSSPYIQLLDGNWKLLFSTAREITTLSSLPFFFQLQSVYQRIDVKTRQLENIAQLAVAGVVKGYVRVTGNFYPISEATLPPPELQEPGLAGAARERLRRTLQSRRVNVRFQKRSLGIESILGIPVKRFLETIRQVNVRPLVQREPSLDITYLDESFRIGRGGDGGIFVLEKPTSIKQ</sequence>
<protein>
    <recommendedName>
        <fullName evidence="3">Plastid lipid-associated protein/fibrillin conserved domain-containing protein</fullName>
    </recommendedName>
</protein>
<accession>A0AAV9I9U3</accession>
<organism evidence="4 5">
    <name type="scientific">Galdieria yellowstonensis</name>
    <dbReference type="NCBI Taxonomy" id="3028027"/>
    <lineage>
        <taxon>Eukaryota</taxon>
        <taxon>Rhodophyta</taxon>
        <taxon>Bangiophyceae</taxon>
        <taxon>Galdieriales</taxon>
        <taxon>Galdieriaceae</taxon>
        <taxon>Galdieria</taxon>
    </lineage>
</organism>
<comment type="subcellular location">
    <subcellularLocation>
        <location evidence="1">Plastid</location>
    </subcellularLocation>
</comment>
<dbReference type="AlphaFoldDB" id="A0AAV9I9U3"/>
<dbReference type="Proteomes" id="UP001300502">
    <property type="component" value="Unassembled WGS sequence"/>
</dbReference>
<dbReference type="InterPro" id="IPR006843">
    <property type="entry name" value="PAP/fibrillin_dom"/>
</dbReference>
<evidence type="ECO:0000256" key="1">
    <source>
        <dbReference type="ARBA" id="ARBA00004474"/>
    </source>
</evidence>
<evidence type="ECO:0000259" key="3">
    <source>
        <dbReference type="Pfam" id="PF04755"/>
    </source>
</evidence>
<keyword evidence="2" id="KW-0934">Plastid</keyword>
<feature type="domain" description="Plastid lipid-associated protein/fibrillin conserved" evidence="3">
    <location>
        <begin position="213"/>
        <end position="280"/>
    </location>
</feature>
<reference evidence="4 5" key="1">
    <citation type="submission" date="2022-07" db="EMBL/GenBank/DDBJ databases">
        <title>Genome-wide signatures of adaptation to extreme environments.</title>
        <authorList>
            <person name="Cho C.H."/>
            <person name="Yoon H.S."/>
        </authorList>
    </citation>
    <scope>NUCLEOTIDE SEQUENCE [LARGE SCALE GENOMIC DNA]</scope>
    <source>
        <strain evidence="4 5">108.79 E11</strain>
    </source>
</reference>
<feature type="domain" description="Plastid lipid-associated protein/fibrillin conserved" evidence="3">
    <location>
        <begin position="87"/>
        <end position="187"/>
    </location>
</feature>
<dbReference type="Pfam" id="PF04755">
    <property type="entry name" value="PAP_fibrillin"/>
    <property type="match status" value="2"/>
</dbReference>
<dbReference type="GO" id="GO:0009536">
    <property type="term" value="C:plastid"/>
    <property type="evidence" value="ECO:0007669"/>
    <property type="project" value="UniProtKB-SubCell"/>
</dbReference>